<dbReference type="STRING" id="188872.SAMN03080602_01291"/>
<dbReference type="PANTHER" id="PTHR12526">
    <property type="entry name" value="GLYCOSYLTRANSFERASE"/>
    <property type="match status" value="1"/>
</dbReference>
<accession>A0A1X7IYR4</accession>
<name>A0A1X7IYR4_9FLAO</name>
<evidence type="ECO:0000313" key="2">
    <source>
        <dbReference type="EMBL" id="SMG20297.1"/>
    </source>
</evidence>
<keyword evidence="2" id="KW-0808">Transferase</keyword>
<dbReference type="SUPFAM" id="SSF53756">
    <property type="entry name" value="UDP-Glycosyltransferase/glycogen phosphorylase"/>
    <property type="match status" value="1"/>
</dbReference>
<dbReference type="Proteomes" id="UP000193420">
    <property type="component" value="Unassembled WGS sequence"/>
</dbReference>
<dbReference type="AlphaFoldDB" id="A0A1X7IYR4"/>
<proteinExistence type="predicted"/>
<keyword evidence="3" id="KW-1185">Reference proteome</keyword>
<dbReference type="OrthoDB" id="9811239at2"/>
<dbReference type="Gene3D" id="3.40.50.2000">
    <property type="entry name" value="Glycogen Phosphorylase B"/>
    <property type="match status" value="2"/>
</dbReference>
<gene>
    <name evidence="2" type="ORF">SAMN03080602_01291</name>
</gene>
<dbReference type="PANTHER" id="PTHR12526:SF630">
    <property type="entry name" value="GLYCOSYLTRANSFERASE"/>
    <property type="match status" value="1"/>
</dbReference>
<dbReference type="InterPro" id="IPR001296">
    <property type="entry name" value="Glyco_trans_1"/>
</dbReference>
<dbReference type="GO" id="GO:0016757">
    <property type="term" value="F:glycosyltransferase activity"/>
    <property type="evidence" value="ECO:0007669"/>
    <property type="project" value="InterPro"/>
</dbReference>
<dbReference type="RefSeq" id="WP_085497273.1">
    <property type="nucleotide sequence ID" value="NZ_FXAO01000002.1"/>
</dbReference>
<evidence type="ECO:0000259" key="1">
    <source>
        <dbReference type="Pfam" id="PF00534"/>
    </source>
</evidence>
<feature type="domain" description="Glycosyl transferase family 1" evidence="1">
    <location>
        <begin position="174"/>
        <end position="326"/>
    </location>
</feature>
<dbReference type="EMBL" id="FXAO01000002">
    <property type="protein sequence ID" value="SMG20297.1"/>
    <property type="molecule type" value="Genomic_DNA"/>
</dbReference>
<protein>
    <submittedName>
        <fullName evidence="2">Glycosyltransferase involved in cell wall bisynthesis</fullName>
    </submittedName>
</protein>
<evidence type="ECO:0000313" key="3">
    <source>
        <dbReference type="Proteomes" id="UP000193420"/>
    </source>
</evidence>
<organism evidence="2 3">
    <name type="scientific">Arenibacter troitsensis</name>
    <dbReference type="NCBI Taxonomy" id="188872"/>
    <lineage>
        <taxon>Bacteria</taxon>
        <taxon>Pseudomonadati</taxon>
        <taxon>Bacteroidota</taxon>
        <taxon>Flavobacteriia</taxon>
        <taxon>Flavobacteriales</taxon>
        <taxon>Flavobacteriaceae</taxon>
        <taxon>Arenibacter</taxon>
    </lineage>
</organism>
<dbReference type="Pfam" id="PF00534">
    <property type="entry name" value="Glycos_transf_1"/>
    <property type="match status" value="1"/>
</dbReference>
<reference evidence="3" key="1">
    <citation type="submission" date="2017-04" db="EMBL/GenBank/DDBJ databases">
        <authorList>
            <person name="Varghese N."/>
            <person name="Submissions S."/>
        </authorList>
    </citation>
    <scope>NUCLEOTIDE SEQUENCE [LARGE SCALE GENOMIC DNA]</scope>
    <source>
        <strain evidence="3">DSM 19835</strain>
    </source>
</reference>
<sequence>MKKVLILYNRIWPYRIPIFELLNEKYDLTVSYSIDNSFNESVNFKVVKLSGKQYSRFFVHKDSLHEFCKNFDVVVGYGDIGWLSLMRLLFKRKRTYKIILWGIGVRASYNSNYGEKNPWDKIRYFLMRKADAILFYSNNPIKTYLNENFRKEKLHIAENTVMVNRIDTAVQRDNLLFIGTLYRQKQIYSLLESFKLAKKLNDKIPILNIIGDGDEYENIKKWIAENNFEESIYLRGKIFDENQLCKYFSRAIACISPGQAGLSVLKSMGYGVPFITKKDAITGGEIFNIENGINGVLYENNNELENIILDITKNRSKYIEMGKKAKIHYDSFRKPEDMANGIIGAIEYVCK</sequence>